<dbReference type="Pfam" id="PF00089">
    <property type="entry name" value="Trypsin"/>
    <property type="match status" value="1"/>
</dbReference>
<keyword evidence="4" id="KW-0378">Hydrolase</keyword>
<evidence type="ECO:0000313" key="5">
    <source>
        <dbReference type="Proteomes" id="UP001302274"/>
    </source>
</evidence>
<evidence type="ECO:0000256" key="2">
    <source>
        <dbReference type="ARBA" id="ARBA00023157"/>
    </source>
</evidence>
<dbReference type="PROSITE" id="PS00135">
    <property type="entry name" value="TRYPSIN_SER"/>
    <property type="match status" value="1"/>
</dbReference>
<keyword evidence="1" id="KW-0732">Signal</keyword>
<dbReference type="GO" id="GO:0016787">
    <property type="term" value="F:hydrolase activity"/>
    <property type="evidence" value="ECO:0007669"/>
    <property type="project" value="UniProtKB-KW"/>
</dbReference>
<organism evidence="4 5">
    <name type="scientific">Bacteriovorax antarcticus</name>
    <dbReference type="NCBI Taxonomy" id="3088717"/>
    <lineage>
        <taxon>Bacteria</taxon>
        <taxon>Pseudomonadati</taxon>
        <taxon>Bdellovibrionota</taxon>
        <taxon>Bacteriovoracia</taxon>
        <taxon>Bacteriovoracales</taxon>
        <taxon>Bacteriovoracaceae</taxon>
        <taxon>Bacteriovorax</taxon>
    </lineage>
</organism>
<gene>
    <name evidence="4" type="ORF">SHI21_13455</name>
</gene>
<sequence length="258" mass="28518">MIALTCLLLSGCVPNQDNTNQNVNLVTGYNVFGHNDKELVTSTERQFKLVGRLIAPDGTYCTASLVWKNLILTAAHCVFKDGEYLKGKYQFLLGASNGTSVAESGVSYIWWGTSDQQANRNQDWAILKLEKPLGEKFGYFGWKSSTEENLENIMQAGYGSLFYQGKSMTGVQECSAKAFLPEKGFIYHDCDTSTGDSGSPLFICEQKTCFIVALHVAEHRNGGNTTLVLDEYNDKNANIAIYTQSFAAKLKELRDANP</sequence>
<dbReference type="PRINTS" id="PR00722">
    <property type="entry name" value="CHYMOTRYPSIN"/>
</dbReference>
<dbReference type="RefSeq" id="WP_323577144.1">
    <property type="nucleotide sequence ID" value="NZ_JAYGJQ010000002.1"/>
</dbReference>
<feature type="domain" description="Peptidase S1" evidence="3">
    <location>
        <begin position="55"/>
        <end position="213"/>
    </location>
</feature>
<dbReference type="SUPFAM" id="SSF50494">
    <property type="entry name" value="Trypsin-like serine proteases"/>
    <property type="match status" value="1"/>
</dbReference>
<evidence type="ECO:0000259" key="3">
    <source>
        <dbReference type="Pfam" id="PF00089"/>
    </source>
</evidence>
<name>A0ABU5W076_9BACT</name>
<proteinExistence type="predicted"/>
<dbReference type="EC" id="3.4.21.-" evidence="4"/>
<evidence type="ECO:0000313" key="4">
    <source>
        <dbReference type="EMBL" id="MEA9357225.1"/>
    </source>
</evidence>
<accession>A0ABU5W076</accession>
<dbReference type="Proteomes" id="UP001302274">
    <property type="component" value="Unassembled WGS sequence"/>
</dbReference>
<dbReference type="InterPro" id="IPR001254">
    <property type="entry name" value="Trypsin_dom"/>
</dbReference>
<keyword evidence="5" id="KW-1185">Reference proteome</keyword>
<keyword evidence="2" id="KW-1015">Disulfide bond</keyword>
<dbReference type="PANTHER" id="PTHR15462">
    <property type="entry name" value="SERINE PROTEASE"/>
    <property type="match status" value="1"/>
</dbReference>
<dbReference type="InterPro" id="IPR043504">
    <property type="entry name" value="Peptidase_S1_PA_chymotrypsin"/>
</dbReference>
<dbReference type="InterPro" id="IPR018114">
    <property type="entry name" value="TRYPSIN_HIS"/>
</dbReference>
<evidence type="ECO:0000256" key="1">
    <source>
        <dbReference type="ARBA" id="ARBA00022729"/>
    </source>
</evidence>
<dbReference type="EMBL" id="JAYGJQ010000002">
    <property type="protein sequence ID" value="MEA9357225.1"/>
    <property type="molecule type" value="Genomic_DNA"/>
</dbReference>
<dbReference type="Gene3D" id="2.40.10.10">
    <property type="entry name" value="Trypsin-like serine proteases"/>
    <property type="match status" value="2"/>
</dbReference>
<dbReference type="PANTHER" id="PTHR15462:SF8">
    <property type="entry name" value="SERINE PROTEASE"/>
    <property type="match status" value="1"/>
</dbReference>
<comment type="caution">
    <text evidence="4">The sequence shown here is derived from an EMBL/GenBank/DDBJ whole genome shotgun (WGS) entry which is preliminary data.</text>
</comment>
<reference evidence="4 5" key="1">
    <citation type="submission" date="2023-11" db="EMBL/GenBank/DDBJ databases">
        <title>A Novel Polar Bacteriovorax (B. antarcticus) Isolated from the Biocrust in Antarctica.</title>
        <authorList>
            <person name="Mun W."/>
            <person name="Choi S.Y."/>
            <person name="Mitchell R.J."/>
        </authorList>
    </citation>
    <scope>NUCLEOTIDE SEQUENCE [LARGE SCALE GENOMIC DNA]</scope>
    <source>
        <strain evidence="4 5">PP10</strain>
    </source>
</reference>
<dbReference type="InterPro" id="IPR050966">
    <property type="entry name" value="Glutamyl_endopeptidase"/>
</dbReference>
<dbReference type="InterPro" id="IPR009003">
    <property type="entry name" value="Peptidase_S1_PA"/>
</dbReference>
<dbReference type="InterPro" id="IPR001314">
    <property type="entry name" value="Peptidase_S1A"/>
</dbReference>
<protein>
    <submittedName>
        <fullName evidence="4">Trypsin-like serine protease</fullName>
        <ecNumber evidence="4">3.4.21.-</ecNumber>
    </submittedName>
</protein>
<dbReference type="InterPro" id="IPR033116">
    <property type="entry name" value="TRYPSIN_SER"/>
</dbReference>
<dbReference type="PROSITE" id="PS00134">
    <property type="entry name" value="TRYPSIN_HIS"/>
    <property type="match status" value="1"/>
</dbReference>